<dbReference type="Gene3D" id="3.20.20.10">
    <property type="entry name" value="Alanine racemase"/>
    <property type="match status" value="1"/>
</dbReference>
<evidence type="ECO:0000313" key="5">
    <source>
        <dbReference type="Proteomes" id="UP000245539"/>
    </source>
</evidence>
<evidence type="ECO:0000256" key="2">
    <source>
        <dbReference type="ARBA" id="ARBA00023239"/>
    </source>
</evidence>
<accession>A0A317CNG9</accession>
<sequence length="399" mass="43576">MQAIQNLSKDLSEERLSTLDAADYALPDELLSRIMTPALVIYADKVEHNIQAMLSYMGGNASRWRPHLKTTKSPYVYGLLIDAGVRHFKCATVREAGCLLDVLAKRGISDADLLIAYPLQGPALSVAGELAETFPSTHISVLSEDPEHIAQIPHTLGIFVDVNPQMNRTGIPLTDYQSIHTVAQAAGKRFRGLHFYDGHIHDEAAAQRREASHALYTQISETIGQLAIDGLPCDELITSGTPTFRYALDYPGFADGNIADSEVIHRVSPGTVVFHDFQYDSLLEDLELKPAAMLLSRVISHPRGDLVTCDAGSKSIAAEAGHPVAFVLDHPELVARPPSEEHLPLHCNSTNKPKRGDTLLLIPRHICPTVNLAEQALLMKADGTAEVIEITARAHDLFV</sequence>
<dbReference type="InterPro" id="IPR029066">
    <property type="entry name" value="PLP-binding_barrel"/>
</dbReference>
<proteinExistence type="inferred from homology"/>
<dbReference type="InterPro" id="IPR042208">
    <property type="entry name" value="D-ser_dehydrat-like_sf"/>
</dbReference>
<dbReference type="GO" id="GO:0036088">
    <property type="term" value="P:D-serine catabolic process"/>
    <property type="evidence" value="ECO:0007669"/>
    <property type="project" value="TreeGrafter"/>
</dbReference>
<dbReference type="Proteomes" id="UP000245539">
    <property type="component" value="Unassembled WGS sequence"/>
</dbReference>
<protein>
    <submittedName>
        <fullName evidence="4">Amino acid aldolase</fullName>
    </submittedName>
</protein>
<comment type="caution">
    <text evidence="4">The sequence shown here is derived from an EMBL/GenBank/DDBJ whole genome shotgun (WGS) entry which is preliminary data.</text>
</comment>
<dbReference type="SMART" id="SM01119">
    <property type="entry name" value="D-ser_dehydrat"/>
    <property type="match status" value="1"/>
</dbReference>
<dbReference type="PANTHER" id="PTHR28004">
    <property type="entry name" value="ZGC:162816-RELATED"/>
    <property type="match status" value="1"/>
</dbReference>
<dbReference type="GO" id="GO:0008721">
    <property type="term" value="F:D-serine ammonia-lyase activity"/>
    <property type="evidence" value="ECO:0007669"/>
    <property type="project" value="TreeGrafter"/>
</dbReference>
<dbReference type="Pfam" id="PF14031">
    <property type="entry name" value="D-ser_dehydrat"/>
    <property type="match status" value="1"/>
</dbReference>
<evidence type="ECO:0000313" key="4">
    <source>
        <dbReference type="EMBL" id="PWQ97862.1"/>
    </source>
</evidence>
<evidence type="ECO:0000256" key="1">
    <source>
        <dbReference type="ARBA" id="ARBA00005323"/>
    </source>
</evidence>
<dbReference type="AlphaFoldDB" id="A0A317CNG9"/>
<keyword evidence="5" id="KW-1185">Reference proteome</keyword>
<evidence type="ECO:0000259" key="3">
    <source>
        <dbReference type="SMART" id="SM01119"/>
    </source>
</evidence>
<reference evidence="4 5" key="1">
    <citation type="submission" date="2018-05" db="EMBL/GenBank/DDBJ databases">
        <title>Leucothrix arctica sp. nov., isolated from Arctic seawater.</title>
        <authorList>
            <person name="Choi A."/>
            <person name="Baek K."/>
        </authorList>
    </citation>
    <scope>NUCLEOTIDE SEQUENCE [LARGE SCALE GENOMIC DNA]</scope>
    <source>
        <strain evidence="4 5">JCM 18388</strain>
    </source>
</reference>
<dbReference type="EMBL" id="QGKM01000021">
    <property type="protein sequence ID" value="PWQ97862.1"/>
    <property type="molecule type" value="Genomic_DNA"/>
</dbReference>
<comment type="similarity">
    <text evidence="1">Belongs to the DSD1 family.</text>
</comment>
<organism evidence="4 5">
    <name type="scientific">Leucothrix pacifica</name>
    <dbReference type="NCBI Taxonomy" id="1247513"/>
    <lineage>
        <taxon>Bacteria</taxon>
        <taxon>Pseudomonadati</taxon>
        <taxon>Pseudomonadota</taxon>
        <taxon>Gammaproteobacteria</taxon>
        <taxon>Thiotrichales</taxon>
        <taxon>Thiotrichaceae</taxon>
        <taxon>Leucothrix</taxon>
    </lineage>
</organism>
<name>A0A317CNG9_9GAMM</name>
<dbReference type="RefSeq" id="WP_109837383.1">
    <property type="nucleotide sequence ID" value="NZ_QGKM01000021.1"/>
</dbReference>
<dbReference type="InterPro" id="IPR001608">
    <property type="entry name" value="Ala_racemase_N"/>
</dbReference>
<keyword evidence="2" id="KW-0456">Lyase</keyword>
<dbReference type="InterPro" id="IPR026956">
    <property type="entry name" value="D-ser_dehydrat-like_dom"/>
</dbReference>
<dbReference type="SUPFAM" id="SSF51419">
    <property type="entry name" value="PLP-binding barrel"/>
    <property type="match status" value="1"/>
</dbReference>
<dbReference type="PANTHER" id="PTHR28004:SF2">
    <property type="entry name" value="D-SERINE DEHYDRATASE"/>
    <property type="match status" value="1"/>
</dbReference>
<dbReference type="OrthoDB" id="9772497at2"/>
<feature type="domain" description="D-serine dehydratase-like" evidence="3">
    <location>
        <begin position="291"/>
        <end position="380"/>
    </location>
</feature>
<dbReference type="Pfam" id="PF01168">
    <property type="entry name" value="Ala_racemase_N"/>
    <property type="match status" value="1"/>
</dbReference>
<gene>
    <name evidence="4" type="ORF">DKW60_09290</name>
</gene>
<dbReference type="Gene3D" id="2.40.37.20">
    <property type="entry name" value="D-serine dehydratase-like domain"/>
    <property type="match status" value="1"/>
</dbReference>
<dbReference type="InterPro" id="IPR051466">
    <property type="entry name" value="D-amino_acid_metab_enzyme"/>
</dbReference>